<protein>
    <submittedName>
        <fullName evidence="1">Uncharacterized protein</fullName>
    </submittedName>
</protein>
<proteinExistence type="predicted"/>
<name>A0A7X0VVZ2_9BACL</name>
<dbReference type="EMBL" id="JACJVO010000016">
    <property type="protein sequence ID" value="MBB6731887.1"/>
    <property type="molecule type" value="Genomic_DNA"/>
</dbReference>
<organism evidence="1 2">
    <name type="scientific">Cohnella zeiphila</name>
    <dbReference type="NCBI Taxonomy" id="2761120"/>
    <lineage>
        <taxon>Bacteria</taxon>
        <taxon>Bacillati</taxon>
        <taxon>Bacillota</taxon>
        <taxon>Bacilli</taxon>
        <taxon>Bacillales</taxon>
        <taxon>Paenibacillaceae</taxon>
        <taxon>Cohnella</taxon>
    </lineage>
</organism>
<dbReference type="RefSeq" id="WP_185129560.1">
    <property type="nucleotide sequence ID" value="NZ_JACJVO010000016.1"/>
</dbReference>
<gene>
    <name evidence="1" type="ORF">H7C18_13280</name>
</gene>
<dbReference type="Proteomes" id="UP000564644">
    <property type="component" value="Unassembled WGS sequence"/>
</dbReference>
<evidence type="ECO:0000313" key="1">
    <source>
        <dbReference type="EMBL" id="MBB6731887.1"/>
    </source>
</evidence>
<comment type="caution">
    <text evidence="1">The sequence shown here is derived from an EMBL/GenBank/DDBJ whole genome shotgun (WGS) entry which is preliminary data.</text>
</comment>
<evidence type="ECO:0000313" key="2">
    <source>
        <dbReference type="Proteomes" id="UP000564644"/>
    </source>
</evidence>
<dbReference type="AlphaFoldDB" id="A0A7X0VVZ2"/>
<keyword evidence="2" id="KW-1185">Reference proteome</keyword>
<dbReference type="InterPro" id="IPR056209">
    <property type="entry name" value="SU10_adaptor"/>
</dbReference>
<sequence length="196" mass="22353">MGRTPISGLIARGQNQNSYNNSGIDTPAKWVDSFNAALQDLVQDIGLRAMVEIPYVPGTTSYQLPDDFFEVEQVWDNFWCRFYPRQDIDPAIWNYGPYGFDISFDGTHHNIDFGTDISSTTFRVYYIRYPALLTTSNINVDTPEVPTIGENALILYAIAKGLRNNNQPGQATNLEQMYENERKKIRDEAQRRRIGG</sequence>
<reference evidence="1 2" key="1">
    <citation type="submission" date="2020-08" db="EMBL/GenBank/DDBJ databases">
        <title>Cohnella phylogeny.</title>
        <authorList>
            <person name="Dunlap C."/>
        </authorList>
    </citation>
    <scope>NUCLEOTIDE SEQUENCE [LARGE SCALE GENOMIC DNA]</scope>
    <source>
        <strain evidence="1 2">CBP 2801</strain>
    </source>
</reference>
<accession>A0A7X0VVZ2</accession>
<dbReference type="Pfam" id="PF24175">
    <property type="entry name" value="SU10_adaptor"/>
    <property type="match status" value="1"/>
</dbReference>